<dbReference type="AlphaFoldDB" id="A0A0W0GF97"/>
<evidence type="ECO:0000256" key="1">
    <source>
        <dbReference type="ARBA" id="ARBA00004123"/>
    </source>
</evidence>
<reference evidence="9 10" key="1">
    <citation type="submission" date="2015-12" db="EMBL/GenBank/DDBJ databases">
        <title>Draft genome sequence of Moniliophthora roreri, the causal agent of frosty pod rot of cacao.</title>
        <authorList>
            <person name="Aime M.C."/>
            <person name="Diaz-Valderrama J.R."/>
            <person name="Kijpornyongpan T."/>
            <person name="Phillips-Mora W."/>
        </authorList>
    </citation>
    <scope>NUCLEOTIDE SEQUENCE [LARGE SCALE GENOMIC DNA]</scope>
    <source>
        <strain evidence="9 10">MCA 2952</strain>
    </source>
</reference>
<dbReference type="Gene3D" id="3.30.2380.10">
    <property type="entry name" value="CGI121/TPRKB"/>
    <property type="match status" value="1"/>
</dbReference>
<name>A0A0W0GF97_MONRR</name>
<evidence type="ECO:0000313" key="10">
    <source>
        <dbReference type="Proteomes" id="UP000054988"/>
    </source>
</evidence>
<protein>
    <recommendedName>
        <fullName evidence="4">EKC/KEOPS complex subunit CGI121</fullName>
    </recommendedName>
    <alternativeName>
        <fullName evidence="3">EKC/KEOPS complex subunit cgi121</fullName>
    </alternativeName>
</protein>
<comment type="similarity">
    <text evidence="2 8">Belongs to the CGI121/TPRKB family.</text>
</comment>
<keyword evidence="5" id="KW-0819">tRNA processing</keyword>
<dbReference type="eggNOG" id="KOG4066">
    <property type="taxonomic scope" value="Eukaryota"/>
</dbReference>
<dbReference type="GO" id="GO:0000408">
    <property type="term" value="C:EKC/KEOPS complex"/>
    <property type="evidence" value="ECO:0007669"/>
    <property type="project" value="TreeGrafter"/>
</dbReference>
<dbReference type="SUPFAM" id="SSF143870">
    <property type="entry name" value="PF0523-like"/>
    <property type="match status" value="1"/>
</dbReference>
<dbReference type="InterPro" id="IPR036504">
    <property type="entry name" value="CGI121/TPRKB_sf"/>
</dbReference>
<evidence type="ECO:0000256" key="8">
    <source>
        <dbReference type="RuleBase" id="RU004398"/>
    </source>
</evidence>
<dbReference type="PANTHER" id="PTHR15840:SF10">
    <property type="entry name" value="EKC_KEOPS COMPLEX SUBUNIT TPRKB"/>
    <property type="match status" value="1"/>
</dbReference>
<comment type="caution">
    <text evidence="9">The sequence shown here is derived from an EMBL/GenBank/DDBJ whole genome shotgun (WGS) entry which is preliminary data.</text>
</comment>
<evidence type="ECO:0000256" key="5">
    <source>
        <dbReference type="ARBA" id="ARBA00022694"/>
    </source>
</evidence>
<dbReference type="PANTHER" id="PTHR15840">
    <property type="entry name" value="CGI-121 FAMILY MEMBER"/>
    <property type="match status" value="1"/>
</dbReference>
<dbReference type="GO" id="GO:0005634">
    <property type="term" value="C:nucleus"/>
    <property type="evidence" value="ECO:0007669"/>
    <property type="project" value="UniProtKB-SubCell"/>
</dbReference>
<evidence type="ECO:0000256" key="7">
    <source>
        <dbReference type="ARBA" id="ARBA00025043"/>
    </source>
</evidence>
<organism evidence="9 10">
    <name type="scientific">Moniliophthora roreri</name>
    <name type="common">Frosty pod rot fungus</name>
    <name type="synonym">Monilia roreri</name>
    <dbReference type="NCBI Taxonomy" id="221103"/>
    <lineage>
        <taxon>Eukaryota</taxon>
        <taxon>Fungi</taxon>
        <taxon>Dikarya</taxon>
        <taxon>Basidiomycota</taxon>
        <taxon>Agaricomycotina</taxon>
        <taxon>Agaricomycetes</taxon>
        <taxon>Agaricomycetidae</taxon>
        <taxon>Agaricales</taxon>
        <taxon>Marasmiineae</taxon>
        <taxon>Marasmiaceae</taxon>
        <taxon>Moniliophthora</taxon>
    </lineage>
</organism>
<evidence type="ECO:0000313" key="9">
    <source>
        <dbReference type="EMBL" id="KTB47241.1"/>
    </source>
</evidence>
<gene>
    <name evidence="9" type="ORF">WG66_186</name>
</gene>
<dbReference type="Pfam" id="PF08617">
    <property type="entry name" value="CGI-121"/>
    <property type="match status" value="1"/>
</dbReference>
<evidence type="ECO:0000256" key="6">
    <source>
        <dbReference type="ARBA" id="ARBA00023242"/>
    </source>
</evidence>
<evidence type="ECO:0000256" key="2">
    <source>
        <dbReference type="ARBA" id="ARBA00005546"/>
    </source>
</evidence>
<evidence type="ECO:0000256" key="4">
    <source>
        <dbReference type="ARBA" id="ARBA00016009"/>
    </source>
</evidence>
<comment type="subcellular location">
    <subcellularLocation>
        <location evidence="1">Nucleus</location>
    </subcellularLocation>
</comment>
<dbReference type="EMBL" id="LATX01000082">
    <property type="protein sequence ID" value="KTB47241.1"/>
    <property type="molecule type" value="Genomic_DNA"/>
</dbReference>
<dbReference type="InterPro" id="IPR013926">
    <property type="entry name" value="CGI121/TPRKB"/>
</dbReference>
<proteinExistence type="inferred from homology"/>
<keyword evidence="6 8" id="KW-0539">Nucleus</keyword>
<accession>A0A0W0GF97</accession>
<sequence length="194" mass="21479">MQSLAFDHADASDIAYVALFHPVNNAAQIRKRIIDAAKMEGEEGEKERNAVNFAFIDATLITSVLHLQTVIHQAILAESEGMLRTKTVHSEVIFALNPTNNITESIRRYGVSDSSRALLVVHITKRSQTHPVSEIEKNLSAAIDGVMVPLSELDGLTDWDRVKKYHKLNNLGENQLAYIDNIVVSSAAMKSVMQ</sequence>
<evidence type="ECO:0000256" key="3">
    <source>
        <dbReference type="ARBA" id="ARBA00015316"/>
    </source>
</evidence>
<dbReference type="Proteomes" id="UP000054988">
    <property type="component" value="Unassembled WGS sequence"/>
</dbReference>
<comment type="function">
    <text evidence="7">Component of the EKC/KEOPS complex that is required for the formation of a threonylcarbamoyl group on adenosine at position 37 (t(6)A37) in tRNAs that read codons beginning with adenine. The complex is probably involved in the transfer of the threonylcarbamoyl moiety of threonylcarbamoyl-AMP (TC-AMP) to the N6 group of A37. CGI121 acts as an allosteric effector that regulates the t(6)A activity of the complex. The EKC/KEOPS complex also promotes both telomere uncapping and telomere elongation. The complex is required for efficient recruitment of transcriptional coactivators. CGI121 is not required for tRNA modification.</text>
</comment>
<dbReference type="GO" id="GO:0005829">
    <property type="term" value="C:cytosol"/>
    <property type="evidence" value="ECO:0007669"/>
    <property type="project" value="TreeGrafter"/>
</dbReference>
<dbReference type="GO" id="GO:0002949">
    <property type="term" value="P:tRNA threonylcarbamoyladenosine modification"/>
    <property type="evidence" value="ECO:0007669"/>
    <property type="project" value="TreeGrafter"/>
</dbReference>